<dbReference type="EMBL" id="HACG01048479">
    <property type="protein sequence ID" value="CEK95344.1"/>
    <property type="molecule type" value="Transcribed_RNA"/>
</dbReference>
<name>A0A0B7BPW8_9EUPU</name>
<gene>
    <name evidence="1" type="primary">ORF206530</name>
</gene>
<reference evidence="1" key="1">
    <citation type="submission" date="2014-12" db="EMBL/GenBank/DDBJ databases">
        <title>Insight into the proteome of Arion vulgaris.</title>
        <authorList>
            <person name="Aradska J."/>
            <person name="Bulat T."/>
            <person name="Smidak R."/>
            <person name="Sarate P."/>
            <person name="Gangsoo J."/>
            <person name="Sialana F."/>
            <person name="Bilban M."/>
            <person name="Lubec G."/>
        </authorList>
    </citation>
    <scope>NUCLEOTIDE SEQUENCE</scope>
    <source>
        <tissue evidence="1">Skin</tissue>
    </source>
</reference>
<sequence>MDTCVSCLLSSRVKKVTTSNKDMIAVKMEYNFWEMRTIEEHVPYLQLRLKILFYNNHLYISEK</sequence>
<protein>
    <submittedName>
        <fullName evidence="1">Uncharacterized protein</fullName>
    </submittedName>
</protein>
<accession>A0A0B7BPW8</accession>
<dbReference type="AlphaFoldDB" id="A0A0B7BPW8"/>
<organism evidence="1">
    <name type="scientific">Arion vulgaris</name>
    <dbReference type="NCBI Taxonomy" id="1028688"/>
    <lineage>
        <taxon>Eukaryota</taxon>
        <taxon>Metazoa</taxon>
        <taxon>Spiralia</taxon>
        <taxon>Lophotrochozoa</taxon>
        <taxon>Mollusca</taxon>
        <taxon>Gastropoda</taxon>
        <taxon>Heterobranchia</taxon>
        <taxon>Euthyneura</taxon>
        <taxon>Panpulmonata</taxon>
        <taxon>Eupulmonata</taxon>
        <taxon>Stylommatophora</taxon>
        <taxon>Helicina</taxon>
        <taxon>Arionoidea</taxon>
        <taxon>Arionidae</taxon>
        <taxon>Arion</taxon>
    </lineage>
</organism>
<proteinExistence type="predicted"/>
<evidence type="ECO:0000313" key="1">
    <source>
        <dbReference type="EMBL" id="CEK95344.1"/>
    </source>
</evidence>